<proteinExistence type="predicted"/>
<dbReference type="Proteomes" id="UP001163324">
    <property type="component" value="Chromosome 1"/>
</dbReference>
<evidence type="ECO:0000313" key="1">
    <source>
        <dbReference type="EMBL" id="KAI9904811.1"/>
    </source>
</evidence>
<comment type="caution">
    <text evidence="1">The sequence shown here is derived from an EMBL/GenBank/DDBJ whole genome shotgun (WGS) entry which is preliminary data.</text>
</comment>
<gene>
    <name evidence="1" type="ORF">N3K66_001340</name>
</gene>
<accession>A0ACC0VEC1</accession>
<dbReference type="EMBL" id="CM047940">
    <property type="protein sequence ID" value="KAI9904811.1"/>
    <property type="molecule type" value="Genomic_DNA"/>
</dbReference>
<evidence type="ECO:0000313" key="2">
    <source>
        <dbReference type="Proteomes" id="UP001163324"/>
    </source>
</evidence>
<name>A0ACC0VEC1_9HYPO</name>
<reference evidence="1" key="1">
    <citation type="submission" date="2022-10" db="EMBL/GenBank/DDBJ databases">
        <title>Complete Genome of Trichothecium roseum strain YXFP-22015, a Plant Pathogen Isolated from Citrus.</title>
        <authorList>
            <person name="Wang Y."/>
            <person name="Zhu L."/>
        </authorList>
    </citation>
    <scope>NUCLEOTIDE SEQUENCE</scope>
    <source>
        <strain evidence="1">YXFP-22015</strain>
    </source>
</reference>
<protein>
    <submittedName>
        <fullName evidence="1">Uncharacterized protein</fullName>
    </submittedName>
</protein>
<organism evidence="1 2">
    <name type="scientific">Trichothecium roseum</name>
    <dbReference type="NCBI Taxonomy" id="47278"/>
    <lineage>
        <taxon>Eukaryota</taxon>
        <taxon>Fungi</taxon>
        <taxon>Dikarya</taxon>
        <taxon>Ascomycota</taxon>
        <taxon>Pezizomycotina</taxon>
        <taxon>Sordariomycetes</taxon>
        <taxon>Hypocreomycetidae</taxon>
        <taxon>Hypocreales</taxon>
        <taxon>Hypocreales incertae sedis</taxon>
        <taxon>Trichothecium</taxon>
    </lineage>
</organism>
<keyword evidence="2" id="KW-1185">Reference proteome</keyword>
<sequence>MALNLWDAGPTEDDFSQFLNMSDMNQIGDNMQFDFSGFPDGGMMARPRDNTQDTIMGNSDGGMNGLMEGQTNQIAPGSMAGQLMTTQAPGSDSISSLDAQIQYLQQQKLHQQQRQLEQQQRTAFYTNANHSVPPTPQSLEMPPGSGNFYTRQHDQIGREVYDHGYQQRMKEQQDMAFTPLVSPAVTPLDPHFNMENAFASSSYFSPLTSPALHAQTDSSSLYDHSTHSNNSPVEMDLEQGPAPVAQVLDLSKKARKNNAAKTRGKQSIKSSPITKPQRKKTGPSPAIVSHVLSEFDERKNVEHSLLPLPAASTDGSEDASVSPENLNDMPPPPIPNRRSTSKSPYIRPQSDNSQTPTPTTAPSSLPDLTPHPATPASLMKLPASKASKQTNAAPNSHEQDQVATEHIESLELPEAVSNKQFTPIITNLSIPSSTQSEPGSAQGQSFQALPSPISNRPGTASATHSPQIHPKSTGPSARKTPQLAPRNARKRSMSSVHVSPALLPRISPNIKPLLPSTPGMTAEDAASRLLTTKSNYQNMLEGNRVPGISYPSELSTNINSKRTSHKIAEQGRRNRINSALQIMASMLPDAPKETTEDEEKKDSKQANAANSKASVVENAIVHMKKLEEENSGLRNELEALKAQLDKLKAPS</sequence>